<feature type="compositionally biased region" description="Basic and acidic residues" evidence="1">
    <location>
        <begin position="288"/>
        <end position="300"/>
    </location>
</feature>
<dbReference type="Proteomes" id="UP000270471">
    <property type="component" value="Unassembled WGS sequence"/>
</dbReference>
<organism evidence="3 4">
    <name type="scientific">Streptomyces shenzhenensis</name>
    <dbReference type="NCBI Taxonomy" id="943815"/>
    <lineage>
        <taxon>Bacteria</taxon>
        <taxon>Bacillati</taxon>
        <taxon>Actinomycetota</taxon>
        <taxon>Actinomycetes</taxon>
        <taxon>Kitasatosporales</taxon>
        <taxon>Streptomycetaceae</taxon>
        <taxon>Streptomyces</taxon>
    </lineage>
</organism>
<feature type="compositionally biased region" description="Low complexity" evidence="1">
    <location>
        <begin position="124"/>
        <end position="141"/>
    </location>
</feature>
<dbReference type="AlphaFoldDB" id="A0A3M0IE95"/>
<feature type="region of interest" description="Disordered" evidence="1">
    <location>
        <begin position="276"/>
        <end position="300"/>
    </location>
</feature>
<sequence>MLPLAVLVGALFALGLLCGQRAHAADGAPSLTSAVPAPSVAAPVKDAVRTLTGGDAPHTPDRPAGARGKPAPAPAAEPAPVAVPVVHDVVRSVAGGVVGAVGDVVGAVTRTLDEARTAVPVLPEAPASPALPELPSLPALPGDAATPLPLPSLPGLAELPGRLLPAPVTSQPAPGEPGEPQASPEPTERTGKRTAAHRTPAGSVHGPLGTVVAPAQGSAAPSGGRGAGPAVDSPPHPAPAGDPDGTAGKSALDGGSSRHADMNAVTLHHRAPLGLVPGTAARAATPGARDRHRDIPVFPG</sequence>
<protein>
    <submittedName>
        <fullName evidence="3">Uncharacterized protein</fullName>
    </submittedName>
</protein>
<feature type="region of interest" description="Disordered" evidence="1">
    <location>
        <begin position="50"/>
        <end position="77"/>
    </location>
</feature>
<reference evidence="3 4" key="1">
    <citation type="submission" date="2017-11" db="EMBL/GenBank/DDBJ databases">
        <title>Draft genome of actinobacteria isolated from guarana (Paullinia cupana (Mart.) Ducke.</title>
        <authorList>
            <person name="Siqueira K.A."/>
            <person name="Liotti R.G."/>
            <person name="Mendes T.A.O."/>
            <person name="Soares M.A."/>
        </authorList>
    </citation>
    <scope>NUCLEOTIDE SEQUENCE [LARGE SCALE GENOMIC DNA]</scope>
    <source>
        <strain evidence="3 4">193</strain>
    </source>
</reference>
<feature type="region of interest" description="Disordered" evidence="1">
    <location>
        <begin position="124"/>
        <end position="261"/>
    </location>
</feature>
<evidence type="ECO:0000256" key="2">
    <source>
        <dbReference type="SAM" id="SignalP"/>
    </source>
</evidence>
<comment type="caution">
    <text evidence="3">The sequence shown here is derived from an EMBL/GenBank/DDBJ whole genome shotgun (WGS) entry which is preliminary data.</text>
</comment>
<proteinExistence type="predicted"/>
<gene>
    <name evidence="3" type="ORF">CTZ28_02580</name>
</gene>
<evidence type="ECO:0000313" key="4">
    <source>
        <dbReference type="Proteomes" id="UP000270471"/>
    </source>
</evidence>
<dbReference type="OrthoDB" id="4310485at2"/>
<accession>A0A3M0IE95</accession>
<evidence type="ECO:0000313" key="3">
    <source>
        <dbReference type="EMBL" id="RMB87851.1"/>
    </source>
</evidence>
<feature type="compositionally biased region" description="Low complexity" evidence="1">
    <location>
        <begin position="213"/>
        <end position="222"/>
    </location>
</feature>
<name>A0A3M0IE95_9ACTN</name>
<feature type="chain" id="PRO_5018170955" evidence="2">
    <location>
        <begin position="25"/>
        <end position="300"/>
    </location>
</feature>
<keyword evidence="2" id="KW-0732">Signal</keyword>
<evidence type="ECO:0000256" key="1">
    <source>
        <dbReference type="SAM" id="MobiDB-lite"/>
    </source>
</evidence>
<dbReference type="RefSeq" id="WP_121887519.1">
    <property type="nucleotide sequence ID" value="NZ_PENI01000001.1"/>
</dbReference>
<feature type="signal peptide" evidence="2">
    <location>
        <begin position="1"/>
        <end position="24"/>
    </location>
</feature>
<feature type="compositionally biased region" description="Low complexity" evidence="1">
    <location>
        <begin position="277"/>
        <end position="287"/>
    </location>
</feature>
<dbReference type="EMBL" id="PENI01000001">
    <property type="protein sequence ID" value="RMB87851.1"/>
    <property type="molecule type" value="Genomic_DNA"/>
</dbReference>
<keyword evidence="4" id="KW-1185">Reference proteome</keyword>